<proteinExistence type="predicted"/>
<dbReference type="GO" id="GO:0003824">
    <property type="term" value="F:catalytic activity"/>
    <property type="evidence" value="ECO:0007669"/>
    <property type="project" value="InterPro"/>
</dbReference>
<name>A0A7W9W5B1_ARMRO</name>
<dbReference type="InterPro" id="IPR011037">
    <property type="entry name" value="Pyrv_Knase-like_insert_dom_sf"/>
</dbReference>
<gene>
    <name evidence="2" type="ORF">HNQ39_001145</name>
</gene>
<dbReference type="Proteomes" id="UP000520814">
    <property type="component" value="Unassembled WGS sequence"/>
</dbReference>
<accession>A0A7W9W5B1</accession>
<dbReference type="RefSeq" id="WP_184192991.1">
    <property type="nucleotide sequence ID" value="NZ_JACHGW010000001.1"/>
</dbReference>
<dbReference type="AlphaFoldDB" id="A0A7W9W5B1"/>
<dbReference type="GO" id="GO:0030151">
    <property type="term" value="F:molybdenum ion binding"/>
    <property type="evidence" value="ECO:0007669"/>
    <property type="project" value="InterPro"/>
</dbReference>
<dbReference type="EMBL" id="JACHGW010000001">
    <property type="protein sequence ID" value="MBB6049383.1"/>
    <property type="molecule type" value="Genomic_DNA"/>
</dbReference>
<dbReference type="PANTHER" id="PTHR36930:SF1">
    <property type="entry name" value="MOSC DOMAIN-CONTAINING PROTEIN"/>
    <property type="match status" value="1"/>
</dbReference>
<dbReference type="Gene3D" id="2.40.33.20">
    <property type="entry name" value="PK beta-barrel domain-like"/>
    <property type="match status" value="1"/>
</dbReference>
<reference evidence="2 3" key="1">
    <citation type="submission" date="2020-08" db="EMBL/GenBank/DDBJ databases">
        <title>Genomic Encyclopedia of Type Strains, Phase IV (KMG-IV): sequencing the most valuable type-strain genomes for metagenomic binning, comparative biology and taxonomic classification.</title>
        <authorList>
            <person name="Goeker M."/>
        </authorList>
    </citation>
    <scope>NUCLEOTIDE SEQUENCE [LARGE SCALE GENOMIC DNA]</scope>
    <source>
        <strain evidence="2 3">DSM 23562</strain>
    </source>
</reference>
<feature type="domain" description="MOSC" evidence="1">
    <location>
        <begin position="18"/>
        <end position="167"/>
    </location>
</feature>
<sequence>MSRVVAVSSSPRHTFHKDNLPQIQLLAGLGVEGDAHCGATVKHRSRVAQNPDQPNLRQVHLIPSELFDELMSAGFTVAPGELGENITTCGVELLSLPVGARLAIGESAVVELTGLRNPCAQIDRFQKGLLAAVLGRDDQGQLVRKAGVMGIVLTGGTVRPGDAIHVTLPPEPHQPLERV</sequence>
<dbReference type="Pfam" id="PF03473">
    <property type="entry name" value="MOSC"/>
    <property type="match status" value="1"/>
</dbReference>
<dbReference type="InterPro" id="IPR052716">
    <property type="entry name" value="MOSC_domain"/>
</dbReference>
<protein>
    <submittedName>
        <fullName evidence="2">MOSC domain-containing protein YiiM</fullName>
    </submittedName>
</protein>
<dbReference type="PROSITE" id="PS51340">
    <property type="entry name" value="MOSC"/>
    <property type="match status" value="1"/>
</dbReference>
<evidence type="ECO:0000259" key="1">
    <source>
        <dbReference type="PROSITE" id="PS51340"/>
    </source>
</evidence>
<evidence type="ECO:0000313" key="3">
    <source>
        <dbReference type="Proteomes" id="UP000520814"/>
    </source>
</evidence>
<dbReference type="SUPFAM" id="SSF50800">
    <property type="entry name" value="PK beta-barrel domain-like"/>
    <property type="match status" value="1"/>
</dbReference>
<dbReference type="InterPro" id="IPR005302">
    <property type="entry name" value="MoCF_Sase_C"/>
</dbReference>
<comment type="caution">
    <text evidence="2">The sequence shown here is derived from an EMBL/GenBank/DDBJ whole genome shotgun (WGS) entry which is preliminary data.</text>
</comment>
<evidence type="ECO:0000313" key="2">
    <source>
        <dbReference type="EMBL" id="MBB6049383.1"/>
    </source>
</evidence>
<dbReference type="PANTHER" id="PTHR36930">
    <property type="entry name" value="METAL-SULFUR CLUSTER BIOSYNTHESIS PROTEINS YUAD-RELATED"/>
    <property type="match status" value="1"/>
</dbReference>
<organism evidence="2 3">
    <name type="scientific">Armatimonas rosea</name>
    <dbReference type="NCBI Taxonomy" id="685828"/>
    <lineage>
        <taxon>Bacteria</taxon>
        <taxon>Bacillati</taxon>
        <taxon>Armatimonadota</taxon>
        <taxon>Armatimonadia</taxon>
        <taxon>Armatimonadales</taxon>
        <taxon>Armatimonadaceae</taxon>
        <taxon>Armatimonas</taxon>
    </lineage>
</organism>
<dbReference type="GO" id="GO:0030170">
    <property type="term" value="F:pyridoxal phosphate binding"/>
    <property type="evidence" value="ECO:0007669"/>
    <property type="project" value="InterPro"/>
</dbReference>
<keyword evidence="3" id="KW-1185">Reference proteome</keyword>